<comment type="catalytic activity">
    <reaction evidence="10 11">
        <text>D-alanyl-D-alanine + UDP-N-acetyl-alpha-D-muramoyl-L-alanyl-gamma-D-glutamyl-meso-2,6-diaminopimelate + ATP = UDP-N-acetyl-alpha-D-muramoyl-L-alanyl-gamma-D-glutamyl-meso-2,6-diaminopimeloyl-D-alanyl-D-alanine + ADP + phosphate + H(+)</text>
        <dbReference type="Rhea" id="RHEA:28374"/>
        <dbReference type="ChEBI" id="CHEBI:15378"/>
        <dbReference type="ChEBI" id="CHEBI:30616"/>
        <dbReference type="ChEBI" id="CHEBI:43474"/>
        <dbReference type="ChEBI" id="CHEBI:57822"/>
        <dbReference type="ChEBI" id="CHEBI:61386"/>
        <dbReference type="ChEBI" id="CHEBI:83905"/>
        <dbReference type="ChEBI" id="CHEBI:456216"/>
        <dbReference type="EC" id="6.3.2.10"/>
    </reaction>
</comment>
<name>A0A1M5GB36_9GAMM</name>
<dbReference type="OrthoDB" id="9801978at2"/>
<dbReference type="Gene3D" id="3.40.1190.10">
    <property type="entry name" value="Mur-like, catalytic domain"/>
    <property type="match status" value="1"/>
</dbReference>
<dbReference type="AlphaFoldDB" id="A0A1M5GB36"/>
<keyword evidence="8 10" id="KW-0131">Cell cycle</keyword>
<dbReference type="InterPro" id="IPR013221">
    <property type="entry name" value="Mur_ligase_cen"/>
</dbReference>
<dbReference type="GO" id="GO:0008360">
    <property type="term" value="P:regulation of cell shape"/>
    <property type="evidence" value="ECO:0007669"/>
    <property type="project" value="UniProtKB-KW"/>
</dbReference>
<evidence type="ECO:0000256" key="3">
    <source>
        <dbReference type="ARBA" id="ARBA00022618"/>
    </source>
</evidence>
<evidence type="ECO:0000256" key="2">
    <source>
        <dbReference type="ARBA" id="ARBA00022598"/>
    </source>
</evidence>
<evidence type="ECO:0000256" key="10">
    <source>
        <dbReference type="HAMAP-Rule" id="MF_02019"/>
    </source>
</evidence>
<evidence type="ECO:0000256" key="9">
    <source>
        <dbReference type="ARBA" id="ARBA00023316"/>
    </source>
</evidence>
<dbReference type="GO" id="GO:0071555">
    <property type="term" value="P:cell wall organization"/>
    <property type="evidence" value="ECO:0007669"/>
    <property type="project" value="UniProtKB-KW"/>
</dbReference>
<evidence type="ECO:0000259" key="12">
    <source>
        <dbReference type="Pfam" id="PF01225"/>
    </source>
</evidence>
<keyword evidence="9 10" id="KW-0961">Cell wall biogenesis/degradation</keyword>
<dbReference type="Proteomes" id="UP000184517">
    <property type="component" value="Unassembled WGS sequence"/>
</dbReference>
<feature type="domain" description="Mur ligase C-terminal" evidence="13">
    <location>
        <begin position="313"/>
        <end position="435"/>
    </location>
</feature>
<comment type="similarity">
    <text evidence="10">Belongs to the MurCDEF family. MurF subfamily.</text>
</comment>
<dbReference type="RefSeq" id="WP_072840574.1">
    <property type="nucleotide sequence ID" value="NZ_FQVF01000014.1"/>
</dbReference>
<comment type="function">
    <text evidence="10 11">Involved in cell wall formation. Catalyzes the final step in the synthesis of UDP-N-acetylmuramoyl-pentapeptide, the precursor of murein.</text>
</comment>
<proteinExistence type="inferred from homology"/>
<dbReference type="InterPro" id="IPR051046">
    <property type="entry name" value="MurCDEF_CellWall_CoF430Synth"/>
</dbReference>
<dbReference type="PANTHER" id="PTHR43024:SF1">
    <property type="entry name" value="UDP-N-ACETYLMURAMOYL-TRIPEPTIDE--D-ALANYL-D-ALANINE LIGASE"/>
    <property type="match status" value="1"/>
</dbReference>
<dbReference type="Pfam" id="PF01225">
    <property type="entry name" value="Mur_ligase"/>
    <property type="match status" value="1"/>
</dbReference>
<dbReference type="EC" id="6.3.2.10" evidence="10 11"/>
<keyword evidence="2 10" id="KW-0436">Ligase</keyword>
<protein>
    <recommendedName>
        <fullName evidence="10 11">UDP-N-acetylmuramoyl-tripeptide--D-alanyl-D-alanine ligase</fullName>
        <ecNumber evidence="10 11">6.3.2.10</ecNumber>
    </recommendedName>
    <alternativeName>
        <fullName evidence="10">D-alanyl-D-alanine-adding enzyme</fullName>
    </alternativeName>
</protein>
<dbReference type="EMBL" id="FQVF01000014">
    <property type="protein sequence ID" value="SHG00682.1"/>
    <property type="molecule type" value="Genomic_DNA"/>
</dbReference>
<dbReference type="Gene3D" id="3.40.1390.10">
    <property type="entry name" value="MurE/MurF, N-terminal domain"/>
    <property type="match status" value="1"/>
</dbReference>
<dbReference type="SUPFAM" id="SSF63418">
    <property type="entry name" value="MurE/MurF N-terminal domain"/>
    <property type="match status" value="1"/>
</dbReference>
<keyword evidence="5 10" id="KW-0067">ATP-binding</keyword>
<dbReference type="Pfam" id="PF08245">
    <property type="entry name" value="Mur_ligase_M"/>
    <property type="match status" value="1"/>
</dbReference>
<comment type="subcellular location">
    <subcellularLocation>
        <location evidence="10 11">Cytoplasm</location>
    </subcellularLocation>
</comment>
<dbReference type="InterPro" id="IPR004101">
    <property type="entry name" value="Mur_ligase_C"/>
</dbReference>
<evidence type="ECO:0000256" key="4">
    <source>
        <dbReference type="ARBA" id="ARBA00022741"/>
    </source>
</evidence>
<evidence type="ECO:0000259" key="13">
    <source>
        <dbReference type="Pfam" id="PF02875"/>
    </source>
</evidence>
<comment type="pathway">
    <text evidence="10 11">Cell wall biogenesis; peptidoglycan biosynthesis.</text>
</comment>
<accession>A0A1M5GB36</accession>
<evidence type="ECO:0000256" key="7">
    <source>
        <dbReference type="ARBA" id="ARBA00022984"/>
    </source>
</evidence>
<dbReference type="GO" id="GO:0009252">
    <property type="term" value="P:peptidoglycan biosynthetic process"/>
    <property type="evidence" value="ECO:0007669"/>
    <property type="project" value="UniProtKB-UniRule"/>
</dbReference>
<dbReference type="InterPro" id="IPR036615">
    <property type="entry name" value="Mur_ligase_C_dom_sf"/>
</dbReference>
<dbReference type="Gene3D" id="3.90.190.20">
    <property type="entry name" value="Mur ligase, C-terminal domain"/>
    <property type="match status" value="1"/>
</dbReference>
<evidence type="ECO:0000256" key="5">
    <source>
        <dbReference type="ARBA" id="ARBA00022840"/>
    </source>
</evidence>
<feature type="domain" description="Mur ligase N-terminal catalytic" evidence="12">
    <location>
        <begin position="28"/>
        <end position="73"/>
    </location>
</feature>
<evidence type="ECO:0000313" key="16">
    <source>
        <dbReference type="Proteomes" id="UP000184517"/>
    </source>
</evidence>
<evidence type="ECO:0000256" key="11">
    <source>
        <dbReference type="RuleBase" id="RU004136"/>
    </source>
</evidence>
<feature type="binding site" evidence="10">
    <location>
        <begin position="107"/>
        <end position="113"/>
    </location>
    <ligand>
        <name>ATP</name>
        <dbReference type="ChEBI" id="CHEBI:30616"/>
    </ligand>
</feature>
<dbReference type="STRING" id="1122206.SAMN02745753_03082"/>
<reference evidence="16" key="1">
    <citation type="submission" date="2016-11" db="EMBL/GenBank/DDBJ databases">
        <authorList>
            <person name="Varghese N."/>
            <person name="Submissions S."/>
        </authorList>
    </citation>
    <scope>NUCLEOTIDE SEQUENCE [LARGE SCALE GENOMIC DNA]</scope>
    <source>
        <strain evidence="16">DSM 16579</strain>
    </source>
</reference>
<dbReference type="Pfam" id="PF02875">
    <property type="entry name" value="Mur_ligase_C"/>
    <property type="match status" value="1"/>
</dbReference>
<evidence type="ECO:0000313" key="15">
    <source>
        <dbReference type="EMBL" id="SHG00682.1"/>
    </source>
</evidence>
<dbReference type="InterPro" id="IPR005863">
    <property type="entry name" value="UDP-N-AcMur_synth"/>
</dbReference>
<dbReference type="InterPro" id="IPR000713">
    <property type="entry name" value="Mur_ligase_N"/>
</dbReference>
<dbReference type="GO" id="GO:0047480">
    <property type="term" value="F:UDP-N-acetylmuramoyl-tripeptide-D-alanyl-D-alanine ligase activity"/>
    <property type="evidence" value="ECO:0007669"/>
    <property type="project" value="UniProtKB-UniRule"/>
</dbReference>
<dbReference type="UniPathway" id="UPA00219"/>
<dbReference type="PANTHER" id="PTHR43024">
    <property type="entry name" value="UDP-N-ACETYLMURAMOYL-TRIPEPTIDE--D-ALANYL-D-ALANINE LIGASE"/>
    <property type="match status" value="1"/>
</dbReference>
<keyword evidence="16" id="KW-1185">Reference proteome</keyword>
<dbReference type="InterPro" id="IPR035911">
    <property type="entry name" value="MurE/MurF_N"/>
</dbReference>
<sequence length="448" mass="47134">MLINLTLSDIAEACGGQLIGENCVLNAVITDTRKITSGCVFVALKGERFDGHDYIGQAVQEGAVGVVSDRDVDAPNYVKVVDTTLAYGVIARLIRDAFKGPVVCITGSNGKTTVKDWLAQSLTDKNVLKTRANLNNQIGVPQTLLELDADHDVAVIEAGTSFTGEIPLLAKIAFPDIVILTNASGSHFEGLGGIEDIAKEKGALISGSSPNASIILNADDEYFDYWCSLAGDRQVYSFGFTESADLYVSDIELSAESSLAVFNYNGGAQSVSIAGAGKHQIANGMAVVLAMLVMGIDFKQAADKLATPVLVSGRLERLKAKNGALLINDCYNASPASVEAAIDVLAIQPVEETWLILGALAELGAQRDDIHHGLGVYAKNKGISCLICVGPVASIAGAAFRSEGGNAIFCNTHNEAATVVRPLDKKHAILVKGSRSAKMENVIEALIN</sequence>
<dbReference type="SUPFAM" id="SSF53623">
    <property type="entry name" value="MurD-like peptide ligases, catalytic domain"/>
    <property type="match status" value="1"/>
</dbReference>
<dbReference type="GO" id="GO:0005524">
    <property type="term" value="F:ATP binding"/>
    <property type="evidence" value="ECO:0007669"/>
    <property type="project" value="UniProtKB-UniRule"/>
</dbReference>
<dbReference type="GO" id="GO:0008766">
    <property type="term" value="F:UDP-N-acetylmuramoylalanyl-D-glutamyl-2,6-diaminopimelate-D-alanyl-D-alanine ligase activity"/>
    <property type="evidence" value="ECO:0007669"/>
    <property type="project" value="RHEA"/>
</dbReference>
<keyword evidence="1 10" id="KW-0963">Cytoplasm</keyword>
<gene>
    <name evidence="10" type="primary">murF</name>
    <name evidence="15" type="ORF">SAMN02745753_03082</name>
</gene>
<keyword evidence="6 10" id="KW-0133">Cell shape</keyword>
<dbReference type="NCBIfam" id="TIGR01143">
    <property type="entry name" value="murF"/>
    <property type="match status" value="1"/>
</dbReference>
<dbReference type="GO" id="GO:0005737">
    <property type="term" value="C:cytoplasm"/>
    <property type="evidence" value="ECO:0007669"/>
    <property type="project" value="UniProtKB-SubCell"/>
</dbReference>
<dbReference type="GO" id="GO:0051301">
    <property type="term" value="P:cell division"/>
    <property type="evidence" value="ECO:0007669"/>
    <property type="project" value="UniProtKB-KW"/>
</dbReference>
<feature type="domain" description="Mur ligase central" evidence="14">
    <location>
        <begin position="105"/>
        <end position="290"/>
    </location>
</feature>
<dbReference type="InterPro" id="IPR036565">
    <property type="entry name" value="Mur-like_cat_sf"/>
</dbReference>
<dbReference type="HAMAP" id="MF_02019">
    <property type="entry name" value="MurF"/>
    <property type="match status" value="1"/>
</dbReference>
<dbReference type="SUPFAM" id="SSF53244">
    <property type="entry name" value="MurD-like peptide ligases, peptide-binding domain"/>
    <property type="match status" value="1"/>
</dbReference>
<evidence type="ECO:0000256" key="8">
    <source>
        <dbReference type="ARBA" id="ARBA00023306"/>
    </source>
</evidence>
<evidence type="ECO:0000256" key="1">
    <source>
        <dbReference type="ARBA" id="ARBA00022490"/>
    </source>
</evidence>
<keyword evidence="3 10" id="KW-0132">Cell division</keyword>
<keyword evidence="7 10" id="KW-0573">Peptidoglycan synthesis</keyword>
<organism evidence="15 16">
    <name type="scientific">Marinomonas polaris DSM 16579</name>
    <dbReference type="NCBI Taxonomy" id="1122206"/>
    <lineage>
        <taxon>Bacteria</taxon>
        <taxon>Pseudomonadati</taxon>
        <taxon>Pseudomonadota</taxon>
        <taxon>Gammaproteobacteria</taxon>
        <taxon>Oceanospirillales</taxon>
        <taxon>Oceanospirillaceae</taxon>
        <taxon>Marinomonas</taxon>
    </lineage>
</organism>
<evidence type="ECO:0000259" key="14">
    <source>
        <dbReference type="Pfam" id="PF08245"/>
    </source>
</evidence>
<evidence type="ECO:0000256" key="6">
    <source>
        <dbReference type="ARBA" id="ARBA00022960"/>
    </source>
</evidence>
<keyword evidence="4 10" id="KW-0547">Nucleotide-binding</keyword>